<feature type="domain" description="PAC" evidence="11">
    <location>
        <begin position="508"/>
        <end position="560"/>
    </location>
</feature>
<dbReference type="PROSITE" id="PS50112">
    <property type="entry name" value="PAS"/>
    <property type="match status" value="1"/>
</dbReference>
<sequence length="776" mass="89076">MPSKTRLFNFLSMINLQYIYHNGESTMNNSIYDNRIKIEIELRKAIEQNQFFLHYQPKLDLRTGELVGVEALIRWNHPRWGIVSPECFIGIAEDTDLIIPIGEWVLYAACQQIKTWQNHGFYTAVSVNLSQKQFINSNIVQTIEEVLEKTGLEPHYLEVELTESIKPDLEHTISSLQQLKNLRVSISIDDFGTGYSSLSYLKELPIDTLKIDQSFVRELHNNPNDEAIVKTIISIAHNLNLKVVAEGVETKEQLIFLQQHLCDQAQGYFFSKPMSAKELKDNLLEVQQIVNEHGISENTRNRIWYEELLNQAKKELQDTVRLQQGMIFKFKRINGQFIHTLCDGELLYQMGLVPAQVVGKRLDEFLPLEYALDKTTYYQKAWDGEELVHYEGHINGIDYLASLRPIIKGGEIIEVIGSCSDITARKQAEMSLRKSEARYRLITDNMSDILMLLDKYGKVLYASPSLGRVLGAPTKSYEGGSAFQLIHPEDRNKVMKQYRQILKRIPSSRLEARFLHSDGNCVLIEGICTPVFGSNGEMEHMIIAGRDITEQKRTEEQLAKSEKLAIVGELAAGVVHEIRNPITSIKGFIQLFQQGIHKPEYFKVIYEEFERLEDILQEFLNLAKPQPFKLERFDLKSILQDVVTLLRPEANLNNVQIYQEYDDLLPPIMCDRNQLKQVFINIIRNSMEATIKSGTIHIVGILERNYVLIKIMDNGIGISEERIKRLGEPFYSNKEKGTGLGLMLCFRIVKQHNGCLTIKSAENQGTTVEIRFPITY</sequence>
<dbReference type="Gene3D" id="3.20.20.450">
    <property type="entry name" value="EAL domain"/>
    <property type="match status" value="1"/>
</dbReference>
<dbReference type="EMBL" id="PGVE01000060">
    <property type="protein sequence ID" value="PLS03296.1"/>
    <property type="molecule type" value="Genomic_DNA"/>
</dbReference>
<dbReference type="Gene3D" id="3.30.565.10">
    <property type="entry name" value="Histidine kinase-like ATPase, C-terminal domain"/>
    <property type="match status" value="1"/>
</dbReference>
<dbReference type="CDD" id="cd01948">
    <property type="entry name" value="EAL"/>
    <property type="match status" value="1"/>
</dbReference>
<dbReference type="FunFam" id="3.20.20.450:FF:000001">
    <property type="entry name" value="Cyclic di-GMP phosphodiesterase yahA"/>
    <property type="match status" value="1"/>
</dbReference>
<dbReference type="Pfam" id="PF02518">
    <property type="entry name" value="HATPase_c"/>
    <property type="match status" value="1"/>
</dbReference>
<dbReference type="PROSITE" id="PS50883">
    <property type="entry name" value="EAL"/>
    <property type="match status" value="1"/>
</dbReference>
<evidence type="ECO:0000256" key="5">
    <source>
        <dbReference type="ARBA" id="ARBA00022741"/>
    </source>
</evidence>
<dbReference type="SUPFAM" id="SSF55785">
    <property type="entry name" value="PYP-like sensor domain (PAS domain)"/>
    <property type="match status" value="2"/>
</dbReference>
<keyword evidence="7" id="KW-0067">ATP-binding</keyword>
<accession>A0A2N5HCP7</accession>
<evidence type="ECO:0000256" key="7">
    <source>
        <dbReference type="ARBA" id="ARBA00022840"/>
    </source>
</evidence>
<dbReference type="SUPFAM" id="SSF47384">
    <property type="entry name" value="Homodimeric domain of signal transducing histidine kinase"/>
    <property type="match status" value="1"/>
</dbReference>
<evidence type="ECO:0000256" key="4">
    <source>
        <dbReference type="ARBA" id="ARBA00022679"/>
    </source>
</evidence>
<dbReference type="GO" id="GO:0000155">
    <property type="term" value="F:phosphorelay sensor kinase activity"/>
    <property type="evidence" value="ECO:0007669"/>
    <property type="project" value="InterPro"/>
</dbReference>
<dbReference type="Proteomes" id="UP000234950">
    <property type="component" value="Unassembled WGS sequence"/>
</dbReference>
<dbReference type="InterPro" id="IPR036890">
    <property type="entry name" value="HATPase_C_sf"/>
</dbReference>
<dbReference type="CDD" id="cd00075">
    <property type="entry name" value="HATPase"/>
    <property type="match status" value="1"/>
</dbReference>
<comment type="catalytic activity">
    <reaction evidence="1">
        <text>ATP + protein L-histidine = ADP + protein N-phospho-L-histidine.</text>
        <dbReference type="EC" id="2.7.13.3"/>
    </reaction>
</comment>
<dbReference type="Gene3D" id="3.30.450.20">
    <property type="entry name" value="PAS domain"/>
    <property type="match status" value="2"/>
</dbReference>
<dbReference type="InterPro" id="IPR004358">
    <property type="entry name" value="Sig_transdc_His_kin-like_C"/>
</dbReference>
<dbReference type="InterPro" id="IPR035919">
    <property type="entry name" value="EAL_sf"/>
</dbReference>
<gene>
    <name evidence="13" type="ORF">CVD27_15460</name>
</gene>
<protein>
    <recommendedName>
        <fullName evidence="2">histidine kinase</fullName>
        <ecNumber evidence="2">2.7.13.3</ecNumber>
    </recommendedName>
</protein>
<dbReference type="SMART" id="SM00086">
    <property type="entry name" value="PAC"/>
    <property type="match status" value="1"/>
</dbReference>
<dbReference type="InterPro" id="IPR000014">
    <property type="entry name" value="PAS"/>
</dbReference>
<dbReference type="Pfam" id="PF00512">
    <property type="entry name" value="HisKA"/>
    <property type="match status" value="1"/>
</dbReference>
<name>A0A2N5HCP7_9BACI</name>
<feature type="domain" description="Histidine kinase" evidence="9">
    <location>
        <begin position="573"/>
        <end position="776"/>
    </location>
</feature>
<evidence type="ECO:0000256" key="8">
    <source>
        <dbReference type="ARBA" id="ARBA00023012"/>
    </source>
</evidence>
<dbReference type="SUPFAM" id="SSF55874">
    <property type="entry name" value="ATPase domain of HSP90 chaperone/DNA topoisomerase II/histidine kinase"/>
    <property type="match status" value="1"/>
</dbReference>
<dbReference type="InterPro" id="IPR005467">
    <property type="entry name" value="His_kinase_dom"/>
</dbReference>
<dbReference type="GO" id="GO:0005524">
    <property type="term" value="F:ATP binding"/>
    <property type="evidence" value="ECO:0007669"/>
    <property type="project" value="UniProtKB-KW"/>
</dbReference>
<evidence type="ECO:0000259" key="10">
    <source>
        <dbReference type="PROSITE" id="PS50112"/>
    </source>
</evidence>
<dbReference type="PROSITE" id="PS50109">
    <property type="entry name" value="HIS_KIN"/>
    <property type="match status" value="1"/>
</dbReference>
<keyword evidence="3" id="KW-0597">Phosphoprotein</keyword>
<evidence type="ECO:0000259" key="12">
    <source>
        <dbReference type="PROSITE" id="PS50883"/>
    </source>
</evidence>
<evidence type="ECO:0000313" key="13">
    <source>
        <dbReference type="EMBL" id="PLS03296.1"/>
    </source>
</evidence>
<dbReference type="SMART" id="SM00091">
    <property type="entry name" value="PAS"/>
    <property type="match status" value="1"/>
</dbReference>
<dbReference type="SMART" id="SM00052">
    <property type="entry name" value="EAL"/>
    <property type="match status" value="1"/>
</dbReference>
<proteinExistence type="predicted"/>
<dbReference type="InterPro" id="IPR003661">
    <property type="entry name" value="HisK_dim/P_dom"/>
</dbReference>
<dbReference type="InterPro" id="IPR001610">
    <property type="entry name" value="PAC"/>
</dbReference>
<dbReference type="InterPro" id="IPR013655">
    <property type="entry name" value="PAS_fold_3"/>
</dbReference>
<feature type="domain" description="PAS" evidence="10">
    <location>
        <begin position="435"/>
        <end position="505"/>
    </location>
</feature>
<evidence type="ECO:0000256" key="2">
    <source>
        <dbReference type="ARBA" id="ARBA00012438"/>
    </source>
</evidence>
<evidence type="ECO:0000256" key="3">
    <source>
        <dbReference type="ARBA" id="ARBA00022553"/>
    </source>
</evidence>
<dbReference type="PROSITE" id="PS50113">
    <property type="entry name" value="PAC"/>
    <property type="match status" value="1"/>
</dbReference>
<dbReference type="Gene3D" id="1.10.287.130">
    <property type="match status" value="1"/>
</dbReference>
<dbReference type="Pfam" id="PF08447">
    <property type="entry name" value="PAS_3"/>
    <property type="match status" value="1"/>
</dbReference>
<dbReference type="InterPro" id="IPR003594">
    <property type="entry name" value="HATPase_dom"/>
</dbReference>
<dbReference type="SMART" id="SM00387">
    <property type="entry name" value="HATPase_c"/>
    <property type="match status" value="1"/>
</dbReference>
<dbReference type="InterPro" id="IPR052155">
    <property type="entry name" value="Biofilm_reg_signaling"/>
</dbReference>
<evidence type="ECO:0000256" key="6">
    <source>
        <dbReference type="ARBA" id="ARBA00022777"/>
    </source>
</evidence>
<dbReference type="PANTHER" id="PTHR44757:SF2">
    <property type="entry name" value="BIOFILM ARCHITECTURE MAINTENANCE PROTEIN MBAA"/>
    <property type="match status" value="1"/>
</dbReference>
<dbReference type="AlphaFoldDB" id="A0A2N5HCP7"/>
<dbReference type="Pfam" id="PF00563">
    <property type="entry name" value="EAL"/>
    <property type="match status" value="1"/>
</dbReference>
<evidence type="ECO:0000313" key="14">
    <source>
        <dbReference type="Proteomes" id="UP000234950"/>
    </source>
</evidence>
<feature type="domain" description="EAL" evidence="12">
    <location>
        <begin position="35"/>
        <end position="287"/>
    </location>
</feature>
<keyword evidence="14" id="KW-1185">Reference proteome</keyword>
<evidence type="ECO:0000259" key="11">
    <source>
        <dbReference type="PROSITE" id="PS50113"/>
    </source>
</evidence>
<dbReference type="InterPro" id="IPR035965">
    <property type="entry name" value="PAS-like_dom_sf"/>
</dbReference>
<dbReference type="SUPFAM" id="SSF141868">
    <property type="entry name" value="EAL domain-like"/>
    <property type="match status" value="1"/>
</dbReference>
<dbReference type="OrthoDB" id="9759607at2"/>
<evidence type="ECO:0000256" key="1">
    <source>
        <dbReference type="ARBA" id="ARBA00000085"/>
    </source>
</evidence>
<dbReference type="EC" id="2.7.13.3" evidence="2"/>
<keyword evidence="8" id="KW-0902">Two-component regulatory system</keyword>
<dbReference type="InterPro" id="IPR000700">
    <property type="entry name" value="PAS-assoc_C"/>
</dbReference>
<keyword evidence="5" id="KW-0547">Nucleotide-binding</keyword>
<dbReference type="PRINTS" id="PR00344">
    <property type="entry name" value="BCTRLSENSOR"/>
</dbReference>
<dbReference type="PANTHER" id="PTHR44757">
    <property type="entry name" value="DIGUANYLATE CYCLASE DGCP"/>
    <property type="match status" value="1"/>
</dbReference>
<organism evidence="13 14">
    <name type="scientific">Neobacillus cucumis</name>
    <dbReference type="NCBI Taxonomy" id="1740721"/>
    <lineage>
        <taxon>Bacteria</taxon>
        <taxon>Bacillati</taxon>
        <taxon>Bacillota</taxon>
        <taxon>Bacilli</taxon>
        <taxon>Bacillales</taxon>
        <taxon>Bacillaceae</taxon>
        <taxon>Neobacillus</taxon>
    </lineage>
</organism>
<reference evidence="13 14" key="1">
    <citation type="submission" date="2017-11" db="EMBL/GenBank/DDBJ databases">
        <title>Comparitive Functional Genomics of Dry Heat Resistant strains isolated from the Viking Spacecraft.</title>
        <authorList>
            <person name="Seuylemezian A."/>
            <person name="Cooper K."/>
            <person name="Vaishampayan P."/>
        </authorList>
    </citation>
    <scope>NUCLEOTIDE SEQUENCE [LARGE SCALE GENOMIC DNA]</scope>
    <source>
        <strain evidence="13 14">V32-6</strain>
    </source>
</reference>
<dbReference type="CDD" id="cd00082">
    <property type="entry name" value="HisKA"/>
    <property type="match status" value="1"/>
</dbReference>
<dbReference type="NCBIfam" id="TIGR00229">
    <property type="entry name" value="sensory_box"/>
    <property type="match status" value="1"/>
</dbReference>
<keyword evidence="4" id="KW-0808">Transferase</keyword>
<evidence type="ECO:0000259" key="9">
    <source>
        <dbReference type="PROSITE" id="PS50109"/>
    </source>
</evidence>
<dbReference type="SMART" id="SM00388">
    <property type="entry name" value="HisKA"/>
    <property type="match status" value="1"/>
</dbReference>
<dbReference type="InterPro" id="IPR001633">
    <property type="entry name" value="EAL_dom"/>
</dbReference>
<comment type="caution">
    <text evidence="13">The sequence shown here is derived from an EMBL/GenBank/DDBJ whole genome shotgun (WGS) entry which is preliminary data.</text>
</comment>
<dbReference type="InterPro" id="IPR036097">
    <property type="entry name" value="HisK_dim/P_sf"/>
</dbReference>
<keyword evidence="6" id="KW-0418">Kinase</keyword>
<dbReference type="CDD" id="cd00130">
    <property type="entry name" value="PAS"/>
    <property type="match status" value="1"/>
</dbReference>